<dbReference type="InterPro" id="IPR005886">
    <property type="entry name" value="UDP_G4E"/>
</dbReference>
<feature type="domain" description="NAD(P)-binding" evidence="9">
    <location>
        <begin position="5"/>
        <end position="333"/>
    </location>
</feature>
<evidence type="ECO:0000256" key="4">
    <source>
        <dbReference type="ARBA" id="ARBA00013189"/>
    </source>
</evidence>
<dbReference type="PATRIC" id="fig|167539.5.peg.1379"/>
<dbReference type="PANTHER" id="PTHR43725:SF47">
    <property type="entry name" value="UDP-GLUCOSE 4-EPIMERASE"/>
    <property type="match status" value="1"/>
</dbReference>
<sequence>MNRILVTGGAGFIGSHTCITLLESGYDLLIIDSFINSSEVSLKRVKEMSDNKNINYLKGDIRNLEFLDSIFSNAIQEGKPIDAVIHFAGLKSVSESTKIPLTYWDVNVVGSIALFSIMRKYKCYTIVFSSSATIYGNTDKVPIKEDSLISPINPYGESKATVEKILSDLSLSAPFDWRIACLRYFNPVGAHPSGRIGEDPLGIPNNLFPYITNVAGGQIKQVEVFGNDWPTQDGTGVRDYVHVLDLAEAHKSALECLFAEPAQLLILNLGNGFGLSVLEIINTFSRVNNCEVPYVFAARRPGDIAISYADIALSKARLNWYPKRSIEDMCRDTWRWKLNNPIGYRSK</sequence>
<dbReference type="Pfam" id="PF16363">
    <property type="entry name" value="GDP_Man_Dehyd"/>
    <property type="match status" value="1"/>
</dbReference>
<dbReference type="NCBIfam" id="TIGR01179">
    <property type="entry name" value="galE"/>
    <property type="match status" value="1"/>
</dbReference>
<dbReference type="KEGG" id="pma:Pro_1314"/>
<dbReference type="STRING" id="167539.Pro_1314"/>
<dbReference type="PANTHER" id="PTHR43725">
    <property type="entry name" value="UDP-GLUCOSE 4-EPIMERASE"/>
    <property type="match status" value="1"/>
</dbReference>
<keyword evidence="7 8" id="KW-0413">Isomerase</keyword>
<dbReference type="SUPFAM" id="SSF51735">
    <property type="entry name" value="NAD(P)-binding Rossmann-fold domains"/>
    <property type="match status" value="1"/>
</dbReference>
<comment type="similarity">
    <text evidence="3 8">Belongs to the NAD(P)-dependent epimerase/dehydratase family.</text>
</comment>
<evidence type="ECO:0000313" key="11">
    <source>
        <dbReference type="Proteomes" id="UP000001420"/>
    </source>
</evidence>
<dbReference type="Gene3D" id="3.90.25.10">
    <property type="entry name" value="UDP-galactose 4-epimerase, domain 1"/>
    <property type="match status" value="1"/>
</dbReference>
<dbReference type="CDD" id="cd05247">
    <property type="entry name" value="UDP_G4E_1_SDR_e"/>
    <property type="match status" value="1"/>
</dbReference>
<comment type="subunit">
    <text evidence="8">Homodimer.</text>
</comment>
<dbReference type="Proteomes" id="UP000001420">
    <property type="component" value="Chromosome"/>
</dbReference>
<evidence type="ECO:0000256" key="1">
    <source>
        <dbReference type="ARBA" id="ARBA00000083"/>
    </source>
</evidence>
<gene>
    <name evidence="10" type="primary">galE</name>
    <name evidence="10" type="ordered locus">Pro_1314</name>
</gene>
<dbReference type="GO" id="GO:0003978">
    <property type="term" value="F:UDP-glucose 4-epimerase activity"/>
    <property type="evidence" value="ECO:0007669"/>
    <property type="project" value="UniProtKB-UniRule"/>
</dbReference>
<keyword evidence="8" id="KW-0119">Carbohydrate metabolism</keyword>
<evidence type="ECO:0000259" key="9">
    <source>
        <dbReference type="Pfam" id="PF16363"/>
    </source>
</evidence>
<protein>
    <recommendedName>
        <fullName evidence="5 8">UDP-glucose 4-epimerase</fullName>
        <ecNumber evidence="4 8">5.1.3.2</ecNumber>
    </recommendedName>
</protein>
<dbReference type="InterPro" id="IPR016040">
    <property type="entry name" value="NAD(P)-bd_dom"/>
</dbReference>
<comment type="cofactor">
    <cofactor evidence="2 8">
        <name>NAD(+)</name>
        <dbReference type="ChEBI" id="CHEBI:57540"/>
    </cofactor>
</comment>
<keyword evidence="6 8" id="KW-0520">NAD</keyword>
<proteinExistence type="inferred from homology"/>
<dbReference type="EC" id="5.1.3.2" evidence="4 8"/>
<dbReference type="UniPathway" id="UPA00214"/>
<evidence type="ECO:0000256" key="2">
    <source>
        <dbReference type="ARBA" id="ARBA00001911"/>
    </source>
</evidence>
<dbReference type="Gene3D" id="3.40.50.720">
    <property type="entry name" value="NAD(P)-binding Rossmann-like Domain"/>
    <property type="match status" value="1"/>
</dbReference>
<dbReference type="RefSeq" id="WP_011125465.1">
    <property type="nucleotide sequence ID" value="NC_005042.1"/>
</dbReference>
<organism evidence="10 11">
    <name type="scientific">Prochlorococcus marinus (strain SARG / CCMP1375 / SS120)</name>
    <dbReference type="NCBI Taxonomy" id="167539"/>
    <lineage>
        <taxon>Bacteria</taxon>
        <taxon>Bacillati</taxon>
        <taxon>Cyanobacteriota</taxon>
        <taxon>Cyanophyceae</taxon>
        <taxon>Synechococcales</taxon>
        <taxon>Prochlorococcaceae</taxon>
        <taxon>Prochlorococcus</taxon>
    </lineage>
</organism>
<evidence type="ECO:0000256" key="7">
    <source>
        <dbReference type="ARBA" id="ARBA00023235"/>
    </source>
</evidence>
<name>Q7VAY9_PROMA</name>
<evidence type="ECO:0000256" key="6">
    <source>
        <dbReference type="ARBA" id="ARBA00023027"/>
    </source>
</evidence>
<dbReference type="AlphaFoldDB" id="Q7VAY9"/>
<dbReference type="EnsemblBacteria" id="AAQ00358">
    <property type="protein sequence ID" value="AAQ00358"/>
    <property type="gene ID" value="Pro_1314"/>
</dbReference>
<evidence type="ECO:0000313" key="10">
    <source>
        <dbReference type="EMBL" id="AAQ00358.1"/>
    </source>
</evidence>
<comment type="pathway">
    <text evidence="8">Carbohydrate metabolism; galactose metabolism.</text>
</comment>
<accession>Q7VAY9</accession>
<dbReference type="GO" id="GO:0005829">
    <property type="term" value="C:cytosol"/>
    <property type="evidence" value="ECO:0007669"/>
    <property type="project" value="TreeGrafter"/>
</dbReference>
<reference evidence="10 11" key="1">
    <citation type="journal article" date="2003" name="Proc. Natl. Acad. Sci. U.S.A.">
        <title>Genome sequence of the cyanobacterium Prochlorococcus marinus SS120, a nearly minimal oxyphototrophic genome.</title>
        <authorList>
            <person name="Dufresne A."/>
            <person name="Salanoubat M."/>
            <person name="Partensky F."/>
            <person name="Artiguenave F."/>
            <person name="Axmann I.M."/>
            <person name="Barbe V."/>
            <person name="Duprat S."/>
            <person name="Galperin M.Y."/>
            <person name="Koonin E.V."/>
            <person name="Le Gall F."/>
            <person name="Makarova K.S."/>
            <person name="Ostrowski M."/>
            <person name="Oztas S."/>
            <person name="Robert C."/>
            <person name="Rogozin I.B."/>
            <person name="Scanlan D.J."/>
            <person name="Tandeau de Marsac N."/>
            <person name="Weissenbach J."/>
            <person name="Wincker P."/>
            <person name="Wolf Y.I."/>
            <person name="Hess W.R."/>
        </authorList>
    </citation>
    <scope>NUCLEOTIDE SEQUENCE [LARGE SCALE GENOMIC DNA]</scope>
    <source>
        <strain evidence="11">SARG / CCMP1375 / SS120</strain>
    </source>
</reference>
<dbReference type="eggNOG" id="COG1087">
    <property type="taxonomic scope" value="Bacteria"/>
</dbReference>
<dbReference type="OrthoDB" id="9801785at2"/>
<evidence type="ECO:0000256" key="3">
    <source>
        <dbReference type="ARBA" id="ARBA00007637"/>
    </source>
</evidence>
<evidence type="ECO:0000256" key="8">
    <source>
        <dbReference type="RuleBase" id="RU366046"/>
    </source>
</evidence>
<evidence type="ECO:0000256" key="5">
    <source>
        <dbReference type="ARBA" id="ARBA00018569"/>
    </source>
</evidence>
<dbReference type="InterPro" id="IPR036291">
    <property type="entry name" value="NAD(P)-bd_dom_sf"/>
</dbReference>
<comment type="catalytic activity">
    <reaction evidence="1 8">
        <text>UDP-alpha-D-glucose = UDP-alpha-D-galactose</text>
        <dbReference type="Rhea" id="RHEA:22168"/>
        <dbReference type="ChEBI" id="CHEBI:58885"/>
        <dbReference type="ChEBI" id="CHEBI:66914"/>
        <dbReference type="EC" id="5.1.3.2"/>
    </reaction>
</comment>
<dbReference type="EMBL" id="AE017126">
    <property type="protein sequence ID" value="AAQ00358.1"/>
    <property type="molecule type" value="Genomic_DNA"/>
</dbReference>
<dbReference type="HOGENOM" id="CLU_007383_1_10_3"/>
<keyword evidence="11" id="KW-1185">Reference proteome</keyword>
<dbReference type="GO" id="GO:0006012">
    <property type="term" value="P:galactose metabolic process"/>
    <property type="evidence" value="ECO:0007669"/>
    <property type="project" value="UniProtKB-UniPathway"/>
</dbReference>